<evidence type="ECO:0000256" key="8">
    <source>
        <dbReference type="ARBA" id="ARBA00023180"/>
    </source>
</evidence>
<comment type="similarity">
    <text evidence="10">Belongs to the G-protein coupled receptor 1 family.</text>
</comment>
<feature type="domain" description="G-protein coupled receptors family 1 profile" evidence="13">
    <location>
        <begin position="41"/>
        <end position="305"/>
    </location>
</feature>
<sequence length="349" mass="39401">MGLSEGFNGFSDHHRCQNITEVDPDSQPITSAIMFVAGVVGDTVALVLMKVRRKKSTPSLYQVLVTTLLMTDLLGSLSVSPVVLSAYARRKTLLGMSSNRELCSYFGFSMTFLSLSTLAILCVTALERYFSLAQPYFYERHLSIFRGYITIALIYVCSVLFCVAPLLISAGQYVQYCPGTWCFLKMNVEKRVYVVIYASLMLIMTSSTVVCNISVIYLLVMMYRRRQARRTGASPQSFRTSLSMTEEVEHLLPLVIITVVFIFCTFPLILRVYIHITTTTKVNDAEDLKALRFLSCHSIINPWVFIILRPSVIKVIWRKMRPKKSMEAWGADRSGQAKQTDRRPPGAGQ</sequence>
<evidence type="ECO:0000259" key="13">
    <source>
        <dbReference type="PROSITE" id="PS50262"/>
    </source>
</evidence>
<dbReference type="GO" id="GO:0007189">
    <property type="term" value="P:adenylate cyclase-activating G protein-coupled receptor signaling pathway"/>
    <property type="evidence" value="ECO:0007669"/>
    <property type="project" value="TreeGrafter"/>
</dbReference>
<keyword evidence="14" id="KW-1185">Reference proteome</keyword>
<keyword evidence="2" id="KW-1003">Cell membrane</keyword>
<dbReference type="GeneID" id="114428897"/>
<feature type="compositionally biased region" description="Basic and acidic residues" evidence="11">
    <location>
        <begin position="339"/>
        <end position="349"/>
    </location>
</feature>
<name>A0A6P7HSD6_9TELE</name>
<dbReference type="PANTHER" id="PTHR11866">
    <property type="entry name" value="G-PROTEIN COUPLED RECEPTOR FAMILY 1 MEMBER"/>
    <property type="match status" value="1"/>
</dbReference>
<dbReference type="Proteomes" id="UP000515145">
    <property type="component" value="Chromosome 24"/>
</dbReference>
<dbReference type="PANTHER" id="PTHR11866:SF8">
    <property type="entry name" value="PROSTAGLANDIN E2 RECEPTOR EP2 SUBTYPE"/>
    <property type="match status" value="1"/>
</dbReference>
<dbReference type="GO" id="GO:0004957">
    <property type="term" value="F:prostaglandin E receptor activity"/>
    <property type="evidence" value="ECO:0007669"/>
    <property type="project" value="TreeGrafter"/>
</dbReference>
<feature type="transmembrane region" description="Helical" evidence="12">
    <location>
        <begin position="299"/>
        <end position="317"/>
    </location>
</feature>
<dbReference type="RefSeq" id="XP_028253472.1">
    <property type="nucleotide sequence ID" value="XM_028397671.1"/>
</dbReference>
<reference evidence="15" key="1">
    <citation type="submission" date="2025-08" db="UniProtKB">
        <authorList>
            <consortium name="RefSeq"/>
        </authorList>
    </citation>
    <scope>IDENTIFICATION</scope>
</reference>
<dbReference type="GO" id="GO:0006954">
    <property type="term" value="P:inflammatory response"/>
    <property type="evidence" value="ECO:0007669"/>
    <property type="project" value="TreeGrafter"/>
</dbReference>
<feature type="transmembrane region" description="Helical" evidence="12">
    <location>
        <begin position="251"/>
        <end position="274"/>
    </location>
</feature>
<dbReference type="OrthoDB" id="5959154at2759"/>
<evidence type="ECO:0000256" key="7">
    <source>
        <dbReference type="ARBA" id="ARBA00023170"/>
    </source>
</evidence>
<keyword evidence="8" id="KW-0325">Glycoprotein</keyword>
<dbReference type="Pfam" id="PF00001">
    <property type="entry name" value="7tm_1"/>
    <property type="match status" value="1"/>
</dbReference>
<dbReference type="PROSITE" id="PS00237">
    <property type="entry name" value="G_PROTEIN_RECEP_F1_1"/>
    <property type="match status" value="1"/>
</dbReference>
<dbReference type="InterPro" id="IPR000370">
    <property type="entry name" value="Prostglndn_IP_rcpt"/>
</dbReference>
<feature type="transmembrane region" description="Helical" evidence="12">
    <location>
        <begin position="60"/>
        <end position="84"/>
    </location>
</feature>
<feature type="transmembrane region" description="Helical" evidence="12">
    <location>
        <begin position="104"/>
        <end position="126"/>
    </location>
</feature>
<keyword evidence="5 10" id="KW-0297">G-protein coupled receptor</keyword>
<feature type="transmembrane region" description="Helical" evidence="12">
    <location>
        <begin position="29"/>
        <end position="48"/>
    </location>
</feature>
<evidence type="ECO:0000256" key="2">
    <source>
        <dbReference type="ARBA" id="ARBA00022475"/>
    </source>
</evidence>
<dbReference type="InterPro" id="IPR000276">
    <property type="entry name" value="GPCR_Rhodpsn"/>
</dbReference>
<evidence type="ECO:0000256" key="1">
    <source>
        <dbReference type="ARBA" id="ARBA00004651"/>
    </source>
</evidence>
<dbReference type="GO" id="GO:0007204">
    <property type="term" value="P:positive regulation of cytosolic calcium ion concentration"/>
    <property type="evidence" value="ECO:0007669"/>
    <property type="project" value="TreeGrafter"/>
</dbReference>
<feature type="region of interest" description="Disordered" evidence="11">
    <location>
        <begin position="325"/>
        <end position="349"/>
    </location>
</feature>
<dbReference type="GO" id="GO:0005886">
    <property type="term" value="C:plasma membrane"/>
    <property type="evidence" value="ECO:0007669"/>
    <property type="project" value="UniProtKB-SubCell"/>
</dbReference>
<feature type="transmembrane region" description="Helical" evidence="12">
    <location>
        <begin position="147"/>
        <end position="174"/>
    </location>
</feature>
<dbReference type="AlphaFoldDB" id="A0A6P7HSD6"/>
<keyword evidence="6 12" id="KW-0472">Membrane</keyword>
<evidence type="ECO:0000313" key="15">
    <source>
        <dbReference type="RefSeq" id="XP_028253472.1"/>
    </source>
</evidence>
<proteinExistence type="inferred from homology"/>
<evidence type="ECO:0000256" key="4">
    <source>
        <dbReference type="ARBA" id="ARBA00022989"/>
    </source>
</evidence>
<protein>
    <submittedName>
        <fullName evidence="15">Prostaglandin E receptor 2b subtype EP2</fullName>
    </submittedName>
</protein>
<organism evidence="14 15">
    <name type="scientific">Parambassis ranga</name>
    <name type="common">Indian glassy fish</name>
    <dbReference type="NCBI Taxonomy" id="210632"/>
    <lineage>
        <taxon>Eukaryota</taxon>
        <taxon>Metazoa</taxon>
        <taxon>Chordata</taxon>
        <taxon>Craniata</taxon>
        <taxon>Vertebrata</taxon>
        <taxon>Euteleostomi</taxon>
        <taxon>Actinopterygii</taxon>
        <taxon>Neopterygii</taxon>
        <taxon>Teleostei</taxon>
        <taxon>Neoteleostei</taxon>
        <taxon>Acanthomorphata</taxon>
        <taxon>Ovalentaria</taxon>
        <taxon>Ambassidae</taxon>
        <taxon>Parambassis</taxon>
    </lineage>
</organism>
<gene>
    <name evidence="15" type="primary">ptger2b</name>
</gene>
<dbReference type="InterPro" id="IPR017452">
    <property type="entry name" value="GPCR_Rhodpsn_7TM"/>
</dbReference>
<dbReference type="SUPFAM" id="SSF81321">
    <property type="entry name" value="Family A G protein-coupled receptor-like"/>
    <property type="match status" value="1"/>
</dbReference>
<evidence type="ECO:0000256" key="12">
    <source>
        <dbReference type="SAM" id="Phobius"/>
    </source>
</evidence>
<dbReference type="InterPro" id="IPR008365">
    <property type="entry name" value="Prostanoid_rcpt"/>
</dbReference>
<evidence type="ECO:0000256" key="6">
    <source>
        <dbReference type="ARBA" id="ARBA00023136"/>
    </source>
</evidence>
<comment type="subcellular location">
    <subcellularLocation>
        <location evidence="1">Cell membrane</location>
        <topology evidence="1">Multi-pass membrane protein</topology>
    </subcellularLocation>
</comment>
<keyword evidence="7 10" id="KW-0675">Receptor</keyword>
<accession>A0A6P7HSD6</accession>
<evidence type="ECO:0000256" key="3">
    <source>
        <dbReference type="ARBA" id="ARBA00022692"/>
    </source>
</evidence>
<keyword evidence="4 12" id="KW-1133">Transmembrane helix</keyword>
<dbReference type="PROSITE" id="PS50262">
    <property type="entry name" value="G_PROTEIN_RECEP_F1_2"/>
    <property type="match status" value="1"/>
</dbReference>
<dbReference type="GO" id="GO:0071380">
    <property type="term" value="P:cellular response to prostaglandin E stimulus"/>
    <property type="evidence" value="ECO:0007669"/>
    <property type="project" value="TreeGrafter"/>
</dbReference>
<dbReference type="PRINTS" id="PR00856">
    <property type="entry name" value="PRSTNOIDIPR"/>
</dbReference>
<dbReference type="PRINTS" id="PR00237">
    <property type="entry name" value="GPCRRHODOPSN"/>
</dbReference>
<dbReference type="PRINTS" id="PR01788">
    <property type="entry name" value="PROSTANOIDR"/>
</dbReference>
<dbReference type="CTD" id="570410"/>
<evidence type="ECO:0000256" key="11">
    <source>
        <dbReference type="SAM" id="MobiDB-lite"/>
    </source>
</evidence>
<dbReference type="InParanoid" id="A0A6P7HSD6"/>
<keyword evidence="9 10" id="KW-0807">Transducer</keyword>
<evidence type="ECO:0000313" key="14">
    <source>
        <dbReference type="Proteomes" id="UP000515145"/>
    </source>
</evidence>
<evidence type="ECO:0000256" key="10">
    <source>
        <dbReference type="RuleBase" id="RU000688"/>
    </source>
</evidence>
<feature type="transmembrane region" description="Helical" evidence="12">
    <location>
        <begin position="194"/>
        <end position="220"/>
    </location>
</feature>
<dbReference type="Gene3D" id="1.20.1070.10">
    <property type="entry name" value="Rhodopsin 7-helix transmembrane proteins"/>
    <property type="match status" value="1"/>
</dbReference>
<keyword evidence="3 10" id="KW-0812">Transmembrane</keyword>
<evidence type="ECO:0000256" key="9">
    <source>
        <dbReference type="ARBA" id="ARBA00023224"/>
    </source>
</evidence>
<evidence type="ECO:0000256" key="5">
    <source>
        <dbReference type="ARBA" id="ARBA00023040"/>
    </source>
</evidence>